<evidence type="ECO:0000313" key="2">
    <source>
        <dbReference type="Proteomes" id="UP000479710"/>
    </source>
</evidence>
<keyword evidence="2" id="KW-1185">Reference proteome</keyword>
<dbReference type="Proteomes" id="UP000479710">
    <property type="component" value="Unassembled WGS sequence"/>
</dbReference>
<dbReference type="EMBL" id="SPHZ02000008">
    <property type="protein sequence ID" value="KAF0904350.1"/>
    <property type="molecule type" value="Genomic_DNA"/>
</dbReference>
<comment type="caution">
    <text evidence="1">The sequence shown here is derived from an EMBL/GenBank/DDBJ whole genome shotgun (WGS) entry which is preliminary data.</text>
</comment>
<organism evidence="1 2">
    <name type="scientific">Oryza meyeriana var. granulata</name>
    <dbReference type="NCBI Taxonomy" id="110450"/>
    <lineage>
        <taxon>Eukaryota</taxon>
        <taxon>Viridiplantae</taxon>
        <taxon>Streptophyta</taxon>
        <taxon>Embryophyta</taxon>
        <taxon>Tracheophyta</taxon>
        <taxon>Spermatophyta</taxon>
        <taxon>Magnoliopsida</taxon>
        <taxon>Liliopsida</taxon>
        <taxon>Poales</taxon>
        <taxon>Poaceae</taxon>
        <taxon>BOP clade</taxon>
        <taxon>Oryzoideae</taxon>
        <taxon>Oryzeae</taxon>
        <taxon>Oryzinae</taxon>
        <taxon>Oryza</taxon>
        <taxon>Oryza meyeriana</taxon>
    </lineage>
</organism>
<accession>A0A6G1CW41</accession>
<name>A0A6G1CW41_9ORYZ</name>
<proteinExistence type="predicted"/>
<evidence type="ECO:0000313" key="1">
    <source>
        <dbReference type="EMBL" id="KAF0904350.1"/>
    </source>
</evidence>
<protein>
    <submittedName>
        <fullName evidence="1">Uncharacterized protein</fullName>
    </submittedName>
</protein>
<sequence>MQVDHYEFWEGWIIPVSAKIQPIFSIVMVQERTAQRCGSEAMERSPLHFFTHSKVGFGFEEEI</sequence>
<gene>
    <name evidence="1" type="ORF">E2562_033421</name>
</gene>
<dbReference type="AlphaFoldDB" id="A0A6G1CW41"/>
<reference evidence="1 2" key="1">
    <citation type="submission" date="2019-11" db="EMBL/GenBank/DDBJ databases">
        <title>Whole genome sequence of Oryza granulata.</title>
        <authorList>
            <person name="Li W."/>
        </authorList>
    </citation>
    <scope>NUCLEOTIDE SEQUENCE [LARGE SCALE GENOMIC DNA]</scope>
    <source>
        <strain evidence="2">cv. Menghai</strain>
        <tissue evidence="1">Leaf</tissue>
    </source>
</reference>